<dbReference type="Pfam" id="PF01535">
    <property type="entry name" value="PPR"/>
    <property type="match status" value="2"/>
</dbReference>
<gene>
    <name evidence="4" type="ORF">F511_19661</name>
</gene>
<keyword evidence="5" id="KW-1185">Reference proteome</keyword>
<dbReference type="Pfam" id="PF13041">
    <property type="entry name" value="PPR_2"/>
    <property type="match status" value="3"/>
</dbReference>
<dbReference type="GO" id="GO:0009507">
    <property type="term" value="C:chloroplast"/>
    <property type="evidence" value="ECO:0007669"/>
    <property type="project" value="TreeGrafter"/>
</dbReference>
<feature type="repeat" description="PPR" evidence="3">
    <location>
        <begin position="416"/>
        <end position="450"/>
    </location>
</feature>
<evidence type="ECO:0000313" key="5">
    <source>
        <dbReference type="Proteomes" id="UP000250235"/>
    </source>
</evidence>
<dbReference type="OrthoDB" id="185373at2759"/>
<dbReference type="InterPro" id="IPR002885">
    <property type="entry name" value="PPR_rpt"/>
</dbReference>
<protein>
    <submittedName>
        <fullName evidence="4">Pentatricopeptide repeat-containing protein</fullName>
    </submittedName>
</protein>
<dbReference type="AlphaFoldDB" id="A0A2Z7B853"/>
<evidence type="ECO:0000256" key="3">
    <source>
        <dbReference type="PROSITE-ProRule" id="PRU00708"/>
    </source>
</evidence>
<feature type="repeat" description="PPR" evidence="3">
    <location>
        <begin position="381"/>
        <end position="415"/>
    </location>
</feature>
<accession>A0A2Z7B853</accession>
<feature type="repeat" description="PPR" evidence="3">
    <location>
        <begin position="311"/>
        <end position="345"/>
    </location>
</feature>
<dbReference type="NCBIfam" id="TIGR00756">
    <property type="entry name" value="PPR"/>
    <property type="match status" value="7"/>
</dbReference>
<dbReference type="GO" id="GO:0031930">
    <property type="term" value="P:mitochondria-nucleus signaling pathway"/>
    <property type="evidence" value="ECO:0007669"/>
    <property type="project" value="TreeGrafter"/>
</dbReference>
<feature type="repeat" description="PPR" evidence="3">
    <location>
        <begin position="451"/>
        <end position="485"/>
    </location>
</feature>
<dbReference type="Gene3D" id="1.25.40.10">
    <property type="entry name" value="Tetratricopeptide repeat domain"/>
    <property type="match status" value="4"/>
</dbReference>
<organism evidence="4 5">
    <name type="scientific">Dorcoceras hygrometricum</name>
    <dbReference type="NCBI Taxonomy" id="472368"/>
    <lineage>
        <taxon>Eukaryota</taxon>
        <taxon>Viridiplantae</taxon>
        <taxon>Streptophyta</taxon>
        <taxon>Embryophyta</taxon>
        <taxon>Tracheophyta</taxon>
        <taxon>Spermatophyta</taxon>
        <taxon>Magnoliopsida</taxon>
        <taxon>eudicotyledons</taxon>
        <taxon>Gunneridae</taxon>
        <taxon>Pentapetalae</taxon>
        <taxon>asterids</taxon>
        <taxon>lamiids</taxon>
        <taxon>Lamiales</taxon>
        <taxon>Gesneriaceae</taxon>
        <taxon>Didymocarpoideae</taxon>
        <taxon>Trichosporeae</taxon>
        <taxon>Loxocarpinae</taxon>
        <taxon>Dorcoceras</taxon>
    </lineage>
</organism>
<reference evidence="4 5" key="1">
    <citation type="journal article" date="2015" name="Proc. Natl. Acad. Sci. U.S.A.">
        <title>The resurrection genome of Boea hygrometrica: A blueprint for survival of dehydration.</title>
        <authorList>
            <person name="Xiao L."/>
            <person name="Yang G."/>
            <person name="Zhang L."/>
            <person name="Yang X."/>
            <person name="Zhao S."/>
            <person name="Ji Z."/>
            <person name="Zhou Q."/>
            <person name="Hu M."/>
            <person name="Wang Y."/>
            <person name="Chen M."/>
            <person name="Xu Y."/>
            <person name="Jin H."/>
            <person name="Xiao X."/>
            <person name="Hu G."/>
            <person name="Bao F."/>
            <person name="Hu Y."/>
            <person name="Wan P."/>
            <person name="Li L."/>
            <person name="Deng X."/>
            <person name="Kuang T."/>
            <person name="Xiang C."/>
            <person name="Zhu J.K."/>
            <person name="Oliver M.J."/>
            <person name="He Y."/>
        </authorList>
    </citation>
    <scope>NUCLEOTIDE SEQUENCE [LARGE SCALE GENOMIC DNA]</scope>
    <source>
        <strain evidence="5">cv. XS01</strain>
    </source>
</reference>
<evidence type="ECO:0000256" key="2">
    <source>
        <dbReference type="ARBA" id="ARBA00022737"/>
    </source>
</evidence>
<dbReference type="Proteomes" id="UP000250235">
    <property type="component" value="Unassembled WGS sequence"/>
</dbReference>
<keyword evidence="2" id="KW-0677">Repeat</keyword>
<feature type="repeat" description="PPR" evidence="3">
    <location>
        <begin position="346"/>
        <end position="380"/>
    </location>
</feature>
<dbReference type="GO" id="GO:0010019">
    <property type="term" value="P:chloroplast-nucleus signaling pathway"/>
    <property type="evidence" value="ECO:0007669"/>
    <property type="project" value="TreeGrafter"/>
</dbReference>
<dbReference type="PROSITE" id="PS51375">
    <property type="entry name" value="PPR"/>
    <property type="match status" value="7"/>
</dbReference>
<dbReference type="SUPFAM" id="SSF48452">
    <property type="entry name" value="TPR-like"/>
    <property type="match status" value="1"/>
</dbReference>
<evidence type="ECO:0000313" key="4">
    <source>
        <dbReference type="EMBL" id="KZV30118.1"/>
    </source>
</evidence>
<dbReference type="Pfam" id="PF12854">
    <property type="entry name" value="PPR_1"/>
    <property type="match status" value="1"/>
</dbReference>
<comment type="similarity">
    <text evidence="1">Belongs to the PPR family. P subfamily.</text>
</comment>
<proteinExistence type="inferred from homology"/>
<name>A0A2Z7B853_9LAMI</name>
<evidence type="ECO:0000256" key="1">
    <source>
        <dbReference type="ARBA" id="ARBA00007626"/>
    </source>
</evidence>
<feature type="repeat" description="PPR" evidence="3">
    <location>
        <begin position="276"/>
        <end position="310"/>
    </location>
</feature>
<dbReference type="InterPro" id="IPR011990">
    <property type="entry name" value="TPR-like_helical_dom_sf"/>
</dbReference>
<sequence>MVTKNISRTSPHLFLPPRFRHLYSSSSSSAAADWYKSPTKHHQCPVEDPDPIITALSQAIQNLDSKSVQTSLKHILPSVQPQHIITLITLNPDSLTPHSLFSFFTWLSSHSNTTFRHTLHTYCTMIHFLCTHQLLSEAKSLLQMVVSRKGKNSASAVFGVIVETKGTQRSDLYVFTGLMTAYLETGFVSDAIQCFRLSKNHKFRVSFDACRKVLEHLMKLKSFKSVWGFYKEILECGYPASLYFFNNLMHRFCKEGEIVVARSIFCEIRKWGLRQSVVSFNTLINGYIKLGDLNEGFRLKASMETSGLQPDIYTYNALINGLCRDGQMDDANDLFSEMLNKGLVANFVTFTTLINGHCKNGRMDLAMEMYQRMLGESLTPDLITYNTILSGLCRKGDTKEAQDLVFEMSTKGLKPDKFTYTTLADGFCKEGDLDKAFQYRERMLKESIVLDNVAYATLIYGLCRQGKAFDAENMLREMMNVGLRPDDATYTMVINEFCKMGE</sequence>
<dbReference type="EMBL" id="KV008727">
    <property type="protein sequence ID" value="KZV30118.1"/>
    <property type="molecule type" value="Genomic_DNA"/>
</dbReference>
<dbReference type="PANTHER" id="PTHR47936">
    <property type="entry name" value="PPR_LONG DOMAIN-CONTAINING PROTEIN"/>
    <property type="match status" value="1"/>
</dbReference>
<dbReference type="PANTHER" id="PTHR47936:SF1">
    <property type="entry name" value="PENTATRICOPEPTIDE REPEAT-CONTAINING PROTEIN GUN1, CHLOROPLASTIC"/>
    <property type="match status" value="1"/>
</dbReference>
<feature type="repeat" description="PPR" evidence="3">
    <location>
        <begin position="241"/>
        <end position="275"/>
    </location>
</feature>